<dbReference type="InterPro" id="IPR027417">
    <property type="entry name" value="P-loop_NTPase"/>
</dbReference>
<organism evidence="3 4">
    <name type="scientific">Penicillium camemberti (strain FM 013)</name>
    <dbReference type="NCBI Taxonomy" id="1429867"/>
    <lineage>
        <taxon>Eukaryota</taxon>
        <taxon>Fungi</taxon>
        <taxon>Dikarya</taxon>
        <taxon>Ascomycota</taxon>
        <taxon>Pezizomycotina</taxon>
        <taxon>Eurotiomycetes</taxon>
        <taxon>Eurotiomycetidae</taxon>
        <taxon>Eurotiales</taxon>
        <taxon>Aspergillaceae</taxon>
        <taxon>Penicillium</taxon>
    </lineage>
</organism>
<dbReference type="Gene3D" id="1.25.40.10">
    <property type="entry name" value="Tetratricopeptide repeat domain"/>
    <property type="match status" value="3"/>
</dbReference>
<sequence>MASTSFHGSNYGLQIGVHNGPIHLAPERPETPTKPLSTVPFQEDRHFVSRDLLLREIREKALVPGSRIALVGLGGVGKSQLVIQYSHQIRSQSPETWVFWVHGSNETRFEESFWDIADQVKIPGRQDRQADIFKLVENWLRDEKIGKWVCILDNVDDDQLLSIRSRANVSKKPLLEYIPRTQNGSVIITSRSREVALKMVDHEGLVEVNPMEGSEALELLQKKLGKIQEGEKQENEQLVGVLEFMPLAIVQAASYIRTQAPLCSVSEYLTKFKNSDREATNLLRNKIGHVNRDWAANHSILVTWRISFDYICQTKPSAADLLSLMSFFDRQGIPEHLVRHRPEANYGSRSVSALLSDSSDREISVSGLDLDDSSDGDTSDSDTGPDFEDDITTLRDYSFITINDRSIFMMHRLVQLSTRAWLKKHGKIDQWKDKFISILCDDFPTGEYENWEKCRLLFPHVKSALSQRPTSAELQRRWASLLYRGAWYAWKSGNIADTTEMATKSKIERIRLLGDEHEESIISMSMLATAFRLGGRWKEAEPLQVQVMETSKATLGEDHPDTLTSMGNLASTLWYQGRWKEAEELGVQVMETRKAKLGEDHPDTLTSVSNLALTFYNQGRWNEAEPLQLQVIETSKTKLGKDHPETLRSMANLASTFWNQGRWKEAEELNVQVMETRRTNLGEDHPDTLTSVGNLALTFWSQGRWKETEPLQVQVMKSSKAKLGEDHPDTLTSMANLALTFWNQGRLEEAEPLQLQVVKGSMVKLGEDHPETLRSIANLAMTLQDQGRWKEAEELQVQVMETRKKKLGEDHPDTLMSMGNLAMAFRDQGRWKEAEELQVQVTEIRKAKLGGDHPDTLMSMGNLAMVFRDLGRWKEAVELQVQVIEARKAKLGEDNPDTLISMANLAHILKSSGRDAEAIDLIQNCFTKRKQILGPDHPDTISDSKILLKWESQTPQAKGLEQEAQSNDQIRG</sequence>
<evidence type="ECO:0000313" key="3">
    <source>
        <dbReference type="EMBL" id="CRL20532.1"/>
    </source>
</evidence>
<dbReference type="InterPro" id="IPR053137">
    <property type="entry name" value="NLR-like"/>
</dbReference>
<dbReference type="InterPro" id="IPR011990">
    <property type="entry name" value="TPR-like_helical_dom_sf"/>
</dbReference>
<dbReference type="PRINTS" id="PR00381">
    <property type="entry name" value="KINESINLIGHT"/>
</dbReference>
<protein>
    <submittedName>
        <fullName evidence="3">Kinesin light chain</fullName>
    </submittedName>
</protein>
<feature type="region of interest" description="Disordered" evidence="1">
    <location>
        <begin position="365"/>
        <end position="387"/>
    </location>
</feature>
<dbReference type="Proteomes" id="UP000053732">
    <property type="component" value="Unassembled WGS sequence"/>
</dbReference>
<dbReference type="GO" id="GO:0043531">
    <property type="term" value="F:ADP binding"/>
    <property type="evidence" value="ECO:0007669"/>
    <property type="project" value="InterPro"/>
</dbReference>
<dbReference type="Pfam" id="PF13424">
    <property type="entry name" value="TPR_12"/>
    <property type="match status" value="5"/>
</dbReference>
<feature type="domain" description="NB-ARC" evidence="2">
    <location>
        <begin position="67"/>
        <end position="225"/>
    </location>
</feature>
<evidence type="ECO:0000259" key="2">
    <source>
        <dbReference type="Pfam" id="PF00931"/>
    </source>
</evidence>
<dbReference type="EMBL" id="HG793137">
    <property type="protein sequence ID" value="CRL20532.1"/>
    <property type="molecule type" value="Genomic_DNA"/>
</dbReference>
<dbReference type="SUPFAM" id="SSF52540">
    <property type="entry name" value="P-loop containing nucleoside triphosphate hydrolases"/>
    <property type="match status" value="1"/>
</dbReference>
<dbReference type="PANTHER" id="PTHR46082:SF6">
    <property type="entry name" value="AAA+ ATPASE DOMAIN-CONTAINING PROTEIN-RELATED"/>
    <property type="match status" value="1"/>
</dbReference>
<evidence type="ECO:0000313" key="4">
    <source>
        <dbReference type="Proteomes" id="UP000053732"/>
    </source>
</evidence>
<dbReference type="SUPFAM" id="SSF48452">
    <property type="entry name" value="TPR-like"/>
    <property type="match status" value="3"/>
</dbReference>
<dbReference type="PANTHER" id="PTHR46082">
    <property type="entry name" value="ATP/GTP-BINDING PROTEIN-RELATED"/>
    <property type="match status" value="1"/>
</dbReference>
<keyword evidence="4" id="KW-1185">Reference proteome</keyword>
<evidence type="ECO:0000256" key="1">
    <source>
        <dbReference type="SAM" id="MobiDB-lite"/>
    </source>
</evidence>
<feature type="compositionally biased region" description="Acidic residues" evidence="1">
    <location>
        <begin position="369"/>
        <end position="387"/>
    </location>
</feature>
<name>A0A0G4P2I5_PENC3</name>
<dbReference type="Pfam" id="PF00931">
    <property type="entry name" value="NB-ARC"/>
    <property type="match status" value="1"/>
</dbReference>
<dbReference type="AlphaFoldDB" id="A0A0G4P2I5"/>
<dbReference type="InterPro" id="IPR002182">
    <property type="entry name" value="NB-ARC"/>
</dbReference>
<dbReference type="Gene3D" id="3.40.50.300">
    <property type="entry name" value="P-loop containing nucleotide triphosphate hydrolases"/>
    <property type="match status" value="1"/>
</dbReference>
<accession>A0A0G4P2I5</accession>
<reference evidence="3 4" key="1">
    <citation type="journal article" date="2014" name="Nat. Commun.">
        <title>Multiple recent horizontal transfers of a large genomic region in cheese making fungi.</title>
        <authorList>
            <person name="Cheeseman K."/>
            <person name="Ropars J."/>
            <person name="Renault P."/>
            <person name="Dupont J."/>
            <person name="Gouzy J."/>
            <person name="Branca A."/>
            <person name="Abraham A.L."/>
            <person name="Ceppi M."/>
            <person name="Conseiller E."/>
            <person name="Debuchy R."/>
            <person name="Malagnac F."/>
            <person name="Goarin A."/>
            <person name="Silar P."/>
            <person name="Lacoste S."/>
            <person name="Sallet E."/>
            <person name="Bensimon A."/>
            <person name="Giraud T."/>
            <person name="Brygoo Y."/>
        </authorList>
    </citation>
    <scope>NUCLEOTIDE SEQUENCE [LARGE SCALE GENOMIC DNA]</scope>
    <source>
        <strain evidence="4">FM 013</strain>
    </source>
</reference>
<gene>
    <name evidence="3" type="ORF">PCAMFM013_S004g000473</name>
</gene>
<dbReference type="STRING" id="1429867.A0A0G4P2I5"/>
<proteinExistence type="predicted"/>